<keyword evidence="4" id="KW-1185">Reference proteome</keyword>
<comment type="caution">
    <text evidence="3">The sequence shown here is derived from an EMBL/GenBank/DDBJ whole genome shotgun (WGS) entry which is preliminary data.</text>
</comment>
<dbReference type="Proteomes" id="UP000306113">
    <property type="component" value="Unassembled WGS sequence"/>
</dbReference>
<evidence type="ECO:0000256" key="2">
    <source>
        <dbReference type="SAM" id="Phobius"/>
    </source>
</evidence>
<dbReference type="EMBL" id="SSMD01000010">
    <property type="protein sequence ID" value="THD71799.1"/>
    <property type="molecule type" value="Genomic_DNA"/>
</dbReference>
<keyword evidence="2" id="KW-0472">Membrane</keyword>
<proteinExistence type="predicted"/>
<evidence type="ECO:0000313" key="4">
    <source>
        <dbReference type="Proteomes" id="UP000306113"/>
    </source>
</evidence>
<dbReference type="OrthoDB" id="7874406at2"/>
<protein>
    <submittedName>
        <fullName evidence="3">Uncharacterized protein</fullName>
    </submittedName>
</protein>
<feature type="compositionally biased region" description="Polar residues" evidence="1">
    <location>
        <begin position="105"/>
        <end position="114"/>
    </location>
</feature>
<feature type="transmembrane region" description="Helical" evidence="2">
    <location>
        <begin position="38"/>
        <end position="62"/>
    </location>
</feature>
<feature type="transmembrane region" description="Helical" evidence="2">
    <location>
        <begin position="6"/>
        <end position="26"/>
    </location>
</feature>
<sequence>MHNTVAIAASLASLGLICAIYYSNILARPNSPMRSEMLAMIFLSVLTGLFPLAVTATISALWQALTGGISVGAVISAGADLVAVAAILASVWVFRALVKATYRTKSTPDTTNPLSPKPVNLNGAPARKMAA</sequence>
<keyword evidence="2" id="KW-1133">Transmembrane helix</keyword>
<dbReference type="AlphaFoldDB" id="A0A4S3M5I7"/>
<keyword evidence="2" id="KW-0812">Transmembrane</keyword>
<gene>
    <name evidence="3" type="ORF">E7681_16940</name>
</gene>
<evidence type="ECO:0000313" key="3">
    <source>
        <dbReference type="EMBL" id="THD71799.1"/>
    </source>
</evidence>
<reference evidence="3 4" key="1">
    <citation type="submission" date="2019-04" db="EMBL/GenBank/DDBJ databases">
        <title>Draft genome sequence of Youngimonas vesicularis.</title>
        <authorList>
            <person name="Hameed A."/>
        </authorList>
    </citation>
    <scope>NUCLEOTIDE SEQUENCE [LARGE SCALE GENOMIC DNA]</scope>
    <source>
        <strain evidence="3 4">CC-AMW-E</strain>
    </source>
</reference>
<feature type="region of interest" description="Disordered" evidence="1">
    <location>
        <begin position="105"/>
        <end position="131"/>
    </location>
</feature>
<accession>A0A4S3M5I7</accession>
<organism evidence="3 4">
    <name type="scientific">Thalassobius vesicularis</name>
    <dbReference type="NCBI Taxonomy" id="1294297"/>
    <lineage>
        <taxon>Bacteria</taxon>
        <taxon>Pseudomonadati</taxon>
        <taxon>Pseudomonadota</taxon>
        <taxon>Alphaproteobacteria</taxon>
        <taxon>Rhodobacterales</taxon>
        <taxon>Roseobacteraceae</taxon>
        <taxon>Thalassovita</taxon>
    </lineage>
</organism>
<evidence type="ECO:0000256" key="1">
    <source>
        <dbReference type="SAM" id="MobiDB-lite"/>
    </source>
</evidence>
<dbReference type="RefSeq" id="WP_136340446.1">
    <property type="nucleotide sequence ID" value="NZ_SSMD01000010.1"/>
</dbReference>
<name>A0A4S3M5I7_9RHOB</name>
<feature type="transmembrane region" description="Helical" evidence="2">
    <location>
        <begin position="68"/>
        <end position="94"/>
    </location>
</feature>